<evidence type="ECO:0000256" key="1">
    <source>
        <dbReference type="ARBA" id="ARBA00022448"/>
    </source>
</evidence>
<dbReference type="PANTHER" id="PTHR43553">
    <property type="entry name" value="HEAVY METAL TRANSPORTER"/>
    <property type="match status" value="1"/>
</dbReference>
<evidence type="ECO:0000313" key="5">
    <source>
        <dbReference type="EMBL" id="TWP29463.1"/>
    </source>
</evidence>
<dbReference type="AlphaFoldDB" id="A0A563DHZ0"/>
<sequence>MNTDLIEIKNAIPRINFFSFSTPINWKIKKGEQWAVIGANGSGKTLLIEILTGKYGLKSGEISCKDECGKQYSIRNFVKYVAFKDIYSLTDCRNSYYQQRWNIGLEEDIPLVKDFLKQEDNQEWVNHLISTFRINDLLNKKINLLSSGELRKFLLVKSLASKPRILIIDQPFIGLDSHSRRVLNEVFNDLIKFTDLQIILLVSDIADIPPLITHILPIIDCNILPFQNFTDFINNKDLHKNLFKSRIDNHLFSKLPKSQIVISYNNAILFKDINISYDKRTILNHLSWTVKKGEKWALLGPNGSGKSTLLSLIVADNPQAYANDITLFDQPRGTGESIWDIKRNIGYISPEMHLYYQKNVCCLDVVSSGFFDTIGLYNKCSESQKEIALLWMKILGIESLHSSSFLNISTGEQRLVLLARIFVKDPSLLILDEPLHGLDMDNKKKIIKLLNLYCSSDKTVIFVSHYKEEIPEIINHELVLTKH</sequence>
<keyword evidence="3 5" id="KW-0067">ATP-binding</keyword>
<dbReference type="GO" id="GO:0043190">
    <property type="term" value="C:ATP-binding cassette (ABC) transporter complex"/>
    <property type="evidence" value="ECO:0007669"/>
    <property type="project" value="TreeGrafter"/>
</dbReference>
<evidence type="ECO:0000256" key="2">
    <source>
        <dbReference type="ARBA" id="ARBA00022741"/>
    </source>
</evidence>
<dbReference type="Proteomes" id="UP000319499">
    <property type="component" value="Unassembled WGS sequence"/>
</dbReference>
<dbReference type="RefSeq" id="WP_146262139.1">
    <property type="nucleotide sequence ID" value="NZ_SELG01000032.1"/>
</dbReference>
<dbReference type="InterPro" id="IPR003593">
    <property type="entry name" value="AAA+_ATPase"/>
</dbReference>
<evidence type="ECO:0000313" key="6">
    <source>
        <dbReference type="Proteomes" id="UP000319499"/>
    </source>
</evidence>
<dbReference type="SUPFAM" id="SSF52540">
    <property type="entry name" value="P-loop containing nucleoside triphosphate hydrolases"/>
    <property type="match status" value="2"/>
</dbReference>
<dbReference type="InterPro" id="IPR050095">
    <property type="entry name" value="ECF_ABC_transporter_ATP-bd"/>
</dbReference>
<accession>A0A563DHZ0</accession>
<reference evidence="5 6" key="1">
    <citation type="submission" date="2019-02" db="EMBL/GenBank/DDBJ databases">
        <title>Apibacter muscae sp. nov.: a novel member of the house fly microbiota.</title>
        <authorList>
            <person name="Park R."/>
        </authorList>
    </citation>
    <scope>NUCLEOTIDE SEQUENCE [LARGE SCALE GENOMIC DNA]</scope>
    <source>
        <strain evidence="5 6">AL1</strain>
    </source>
</reference>
<dbReference type="GO" id="GO:0042626">
    <property type="term" value="F:ATPase-coupled transmembrane transporter activity"/>
    <property type="evidence" value="ECO:0007669"/>
    <property type="project" value="TreeGrafter"/>
</dbReference>
<organism evidence="5 6">
    <name type="scientific">Apibacter muscae</name>
    <dbReference type="NCBI Taxonomy" id="2509004"/>
    <lineage>
        <taxon>Bacteria</taxon>
        <taxon>Pseudomonadati</taxon>
        <taxon>Bacteroidota</taxon>
        <taxon>Flavobacteriia</taxon>
        <taxon>Flavobacteriales</taxon>
        <taxon>Weeksellaceae</taxon>
        <taxon>Apibacter</taxon>
    </lineage>
</organism>
<comment type="caution">
    <text evidence="5">The sequence shown here is derived from an EMBL/GenBank/DDBJ whole genome shotgun (WGS) entry which is preliminary data.</text>
</comment>
<keyword evidence="2" id="KW-0547">Nucleotide-binding</keyword>
<dbReference type="PROSITE" id="PS00211">
    <property type="entry name" value="ABC_TRANSPORTER_1"/>
    <property type="match status" value="1"/>
</dbReference>
<name>A0A563DHZ0_9FLAO</name>
<dbReference type="PANTHER" id="PTHR43553:SF3">
    <property type="entry name" value="ABC TRANSPORTER ATP-BINDING PROTEIN MODF"/>
    <property type="match status" value="1"/>
</dbReference>
<protein>
    <submittedName>
        <fullName evidence="5">ATP-binding cassette domain-containing protein</fullName>
    </submittedName>
</protein>
<dbReference type="EMBL" id="SELH01000014">
    <property type="protein sequence ID" value="TWP29463.1"/>
    <property type="molecule type" value="Genomic_DNA"/>
</dbReference>
<dbReference type="GO" id="GO:0005524">
    <property type="term" value="F:ATP binding"/>
    <property type="evidence" value="ECO:0007669"/>
    <property type="project" value="UniProtKB-KW"/>
</dbReference>
<dbReference type="InterPro" id="IPR027417">
    <property type="entry name" value="P-loop_NTPase"/>
</dbReference>
<dbReference type="OrthoDB" id="9789994at2"/>
<keyword evidence="6" id="KW-1185">Reference proteome</keyword>
<dbReference type="InterPro" id="IPR003439">
    <property type="entry name" value="ABC_transporter-like_ATP-bd"/>
</dbReference>
<dbReference type="Gene3D" id="3.40.50.300">
    <property type="entry name" value="P-loop containing nucleotide triphosphate hydrolases"/>
    <property type="match status" value="2"/>
</dbReference>
<dbReference type="SMART" id="SM00382">
    <property type="entry name" value="AAA"/>
    <property type="match status" value="2"/>
</dbReference>
<keyword evidence="1" id="KW-0813">Transport</keyword>
<dbReference type="GO" id="GO:0016887">
    <property type="term" value="F:ATP hydrolysis activity"/>
    <property type="evidence" value="ECO:0007669"/>
    <property type="project" value="InterPro"/>
</dbReference>
<proteinExistence type="predicted"/>
<feature type="domain" description="ABC transporter" evidence="4">
    <location>
        <begin position="268"/>
        <end position="482"/>
    </location>
</feature>
<feature type="domain" description="ABC transporter" evidence="4">
    <location>
        <begin position="6"/>
        <end position="245"/>
    </location>
</feature>
<dbReference type="InterPro" id="IPR017871">
    <property type="entry name" value="ABC_transporter-like_CS"/>
</dbReference>
<evidence type="ECO:0000259" key="4">
    <source>
        <dbReference type="PROSITE" id="PS50893"/>
    </source>
</evidence>
<gene>
    <name evidence="5" type="ORF">ETU09_03190</name>
</gene>
<dbReference type="PROSITE" id="PS50893">
    <property type="entry name" value="ABC_TRANSPORTER_2"/>
    <property type="match status" value="2"/>
</dbReference>
<dbReference type="Pfam" id="PF00005">
    <property type="entry name" value="ABC_tran"/>
    <property type="match status" value="2"/>
</dbReference>
<evidence type="ECO:0000256" key="3">
    <source>
        <dbReference type="ARBA" id="ARBA00022840"/>
    </source>
</evidence>